<sequence length="307" mass="34526">MSSLLKRIAGGSISPAALCSQILGVPAHLRKQRLHGKGLELCSVIEISYQLLAVGQVAYQRDVYYRHKNLLKSVENVRTLCNKLSFYFGVPPARLNIISCPKGLMYGHVSIELNNGCVLDFSKQGGNSLPHACFRIRFNERITTVLIVEKETAFFALIQSGIQAKVPELLLVTGKGYPLIHGLGKRLRIVVLVDNDPDGAHIFQVYAEGGWNEKTFPLAHAQWGGLHCSMARVGRWGLDIDRLIEFTPRDRSLALKLIEHWVGNQRLRRRMARMVYRGKKAELEVITQYRGMLVDFVRAILQSGDHD</sequence>
<protein>
    <submittedName>
        <fullName evidence="1">Endodeoxyribonuclease</fullName>
    </submittedName>
</protein>
<evidence type="ECO:0000313" key="2">
    <source>
        <dbReference type="Proteomes" id="UP001150581"/>
    </source>
</evidence>
<dbReference type="EMBL" id="JANBPG010000274">
    <property type="protein sequence ID" value="KAJ1898045.1"/>
    <property type="molecule type" value="Genomic_DNA"/>
</dbReference>
<dbReference type="Proteomes" id="UP001150581">
    <property type="component" value="Unassembled WGS sequence"/>
</dbReference>
<accession>A0ACC1INM4</accession>
<proteinExistence type="predicted"/>
<keyword evidence="2" id="KW-1185">Reference proteome</keyword>
<comment type="caution">
    <text evidence="1">The sequence shown here is derived from an EMBL/GenBank/DDBJ whole genome shotgun (WGS) entry which is preliminary data.</text>
</comment>
<name>A0ACC1INM4_9FUNG</name>
<reference evidence="1" key="1">
    <citation type="submission" date="2022-07" db="EMBL/GenBank/DDBJ databases">
        <title>Phylogenomic reconstructions and comparative analyses of Kickxellomycotina fungi.</title>
        <authorList>
            <person name="Reynolds N.K."/>
            <person name="Stajich J.E."/>
            <person name="Barry K."/>
            <person name="Grigoriev I.V."/>
            <person name="Crous P."/>
            <person name="Smith M.E."/>
        </authorList>
    </citation>
    <scope>NUCLEOTIDE SEQUENCE</scope>
    <source>
        <strain evidence="1">Benny 63K</strain>
    </source>
</reference>
<evidence type="ECO:0000313" key="1">
    <source>
        <dbReference type="EMBL" id="KAJ1898045.1"/>
    </source>
</evidence>
<organism evidence="1 2">
    <name type="scientific">Kickxella alabastrina</name>
    <dbReference type="NCBI Taxonomy" id="61397"/>
    <lineage>
        <taxon>Eukaryota</taxon>
        <taxon>Fungi</taxon>
        <taxon>Fungi incertae sedis</taxon>
        <taxon>Zoopagomycota</taxon>
        <taxon>Kickxellomycotina</taxon>
        <taxon>Kickxellomycetes</taxon>
        <taxon>Kickxellales</taxon>
        <taxon>Kickxellaceae</taxon>
        <taxon>Kickxella</taxon>
    </lineage>
</organism>
<gene>
    <name evidence="1" type="primary">SPO11</name>
    <name evidence="1" type="ORF">LPJ66_002998</name>
</gene>